<evidence type="ECO:0000313" key="2">
    <source>
        <dbReference type="Proteomes" id="UP001143304"/>
    </source>
</evidence>
<gene>
    <name evidence="1" type="ORF">EYC82_11170</name>
</gene>
<reference evidence="1" key="1">
    <citation type="submission" date="2019-02" db="EMBL/GenBank/DDBJ databases">
        <authorList>
            <person name="Li S.-H."/>
        </authorList>
    </citation>
    <scope>NUCLEOTIDE SEQUENCE</scope>
    <source>
        <strain evidence="1">IMCC11814</strain>
    </source>
</reference>
<accession>A0ABT3T7T3</accession>
<protein>
    <recommendedName>
        <fullName evidence="3">Rap1a immunity protein domain-containing protein</fullName>
    </recommendedName>
</protein>
<evidence type="ECO:0008006" key="3">
    <source>
        <dbReference type="Google" id="ProtNLM"/>
    </source>
</evidence>
<name>A0ABT3T7T3_9GAMM</name>
<dbReference type="EMBL" id="SHNO01000001">
    <property type="protein sequence ID" value="MCX2977915.1"/>
    <property type="molecule type" value="Genomic_DNA"/>
</dbReference>
<evidence type="ECO:0000313" key="1">
    <source>
        <dbReference type="EMBL" id="MCX2977915.1"/>
    </source>
</evidence>
<comment type="caution">
    <text evidence="1">The sequence shown here is derived from an EMBL/GenBank/DDBJ whole genome shotgun (WGS) entry which is preliminary data.</text>
</comment>
<organism evidence="1 2">
    <name type="scientific">Candidatus Marimicrobium litorale</name>
    <dbReference type="NCBI Taxonomy" id="2518991"/>
    <lineage>
        <taxon>Bacteria</taxon>
        <taxon>Pseudomonadati</taxon>
        <taxon>Pseudomonadota</taxon>
        <taxon>Gammaproteobacteria</taxon>
        <taxon>Cellvibrionales</taxon>
        <taxon>Halieaceae</taxon>
        <taxon>Marimicrobium</taxon>
    </lineage>
</organism>
<dbReference type="RefSeq" id="WP_279249619.1">
    <property type="nucleotide sequence ID" value="NZ_SHNO01000001.1"/>
</dbReference>
<proteinExistence type="predicted"/>
<dbReference type="Proteomes" id="UP001143304">
    <property type="component" value="Unassembled WGS sequence"/>
</dbReference>
<sequence>MESVRIKSVAVSLLIVCLLLVQVSHGADANGNYRIMTTDLVKSCAALNAAVTLAQVEDSWAPLHGFSLYTMGYITAVNRLAFDTYDLAAGKNPKNLLLWLERYCEAYPGKSTDEALHELVKELYSTRLAYPR</sequence>
<keyword evidence="2" id="KW-1185">Reference proteome</keyword>